<feature type="coiled-coil region" evidence="4">
    <location>
        <begin position="91"/>
        <end position="118"/>
    </location>
</feature>
<comment type="similarity">
    <text evidence="2">Belongs to the membrane fusion protein (MFP) (TC 8.A.1) family.</text>
</comment>
<evidence type="ECO:0000256" key="1">
    <source>
        <dbReference type="ARBA" id="ARBA00004196"/>
    </source>
</evidence>
<evidence type="ECO:0000313" key="6">
    <source>
        <dbReference type="EMBL" id="OHA21976.1"/>
    </source>
</evidence>
<dbReference type="InterPro" id="IPR058627">
    <property type="entry name" value="MdtA-like_C"/>
</dbReference>
<evidence type="ECO:0000259" key="5">
    <source>
        <dbReference type="Pfam" id="PF25967"/>
    </source>
</evidence>
<dbReference type="Gene3D" id="2.40.30.170">
    <property type="match status" value="1"/>
</dbReference>
<dbReference type="GO" id="GO:0016020">
    <property type="term" value="C:membrane"/>
    <property type="evidence" value="ECO:0007669"/>
    <property type="project" value="InterPro"/>
</dbReference>
<dbReference type="Proteomes" id="UP000177130">
    <property type="component" value="Unassembled WGS sequence"/>
</dbReference>
<dbReference type="STRING" id="1802306.A3C72_01105"/>
<dbReference type="NCBIfam" id="TIGR01730">
    <property type="entry name" value="RND_mfp"/>
    <property type="match status" value="1"/>
</dbReference>
<dbReference type="PANTHER" id="PTHR32347:SF14">
    <property type="entry name" value="EFFLUX SYSTEM COMPONENT YKNX-RELATED"/>
    <property type="match status" value="1"/>
</dbReference>
<evidence type="ECO:0000256" key="3">
    <source>
        <dbReference type="ARBA" id="ARBA00023054"/>
    </source>
</evidence>
<dbReference type="InterPro" id="IPR050465">
    <property type="entry name" value="UPF0194_transport"/>
</dbReference>
<evidence type="ECO:0000313" key="7">
    <source>
        <dbReference type="Proteomes" id="UP000177130"/>
    </source>
</evidence>
<dbReference type="Gene3D" id="1.10.287.470">
    <property type="entry name" value="Helix hairpin bin"/>
    <property type="match status" value="1"/>
</dbReference>
<dbReference type="GO" id="GO:0022857">
    <property type="term" value="F:transmembrane transporter activity"/>
    <property type="evidence" value="ECO:0007669"/>
    <property type="project" value="InterPro"/>
</dbReference>
<dbReference type="Gene3D" id="2.40.50.100">
    <property type="match status" value="2"/>
</dbReference>
<dbReference type="GO" id="GO:0030313">
    <property type="term" value="C:cell envelope"/>
    <property type="evidence" value="ECO:0007669"/>
    <property type="project" value="UniProtKB-SubCell"/>
</dbReference>
<gene>
    <name evidence="6" type="ORF">A3C72_01105</name>
</gene>
<proteinExistence type="inferred from homology"/>
<dbReference type="InterPro" id="IPR006143">
    <property type="entry name" value="RND_pump_MFP"/>
</dbReference>
<dbReference type="Gene3D" id="6.20.50.140">
    <property type="match status" value="1"/>
</dbReference>
<dbReference type="AlphaFoldDB" id="A0A1G2MDK1"/>
<evidence type="ECO:0000256" key="4">
    <source>
        <dbReference type="SAM" id="Coils"/>
    </source>
</evidence>
<keyword evidence="3 4" id="KW-0175">Coiled coil</keyword>
<dbReference type="PANTHER" id="PTHR32347">
    <property type="entry name" value="EFFLUX SYSTEM COMPONENT YKNX-RELATED"/>
    <property type="match status" value="1"/>
</dbReference>
<protein>
    <recommendedName>
        <fullName evidence="5">Multidrug resistance protein MdtA-like C-terminal permuted SH3 domain-containing protein</fullName>
    </recommendedName>
</protein>
<evidence type="ECO:0000256" key="2">
    <source>
        <dbReference type="ARBA" id="ARBA00009477"/>
    </source>
</evidence>
<organism evidence="6 7">
    <name type="scientific">Candidatus Taylorbacteria bacterium RIFCSPHIGHO2_02_FULL_43_32b</name>
    <dbReference type="NCBI Taxonomy" id="1802306"/>
    <lineage>
        <taxon>Bacteria</taxon>
        <taxon>Candidatus Tayloriibacteriota</taxon>
    </lineage>
</organism>
<name>A0A1G2MDK1_9BACT</name>
<accession>A0A1G2MDK1</accession>
<feature type="domain" description="Multidrug resistance protein MdtA-like C-terminal permuted SH3" evidence="5">
    <location>
        <begin position="456"/>
        <end position="509"/>
    </location>
</feature>
<dbReference type="EMBL" id="MHRK01000062">
    <property type="protein sequence ID" value="OHA21976.1"/>
    <property type="molecule type" value="Genomic_DNA"/>
</dbReference>
<dbReference type="Pfam" id="PF25967">
    <property type="entry name" value="RND-MFP_C"/>
    <property type="match status" value="1"/>
</dbReference>
<comment type="caution">
    <text evidence="6">The sequence shown here is derived from an EMBL/GenBank/DDBJ whole genome shotgun (WGS) entry which is preliminary data.</text>
</comment>
<sequence length="515" mass="55180">MFTGKRKYAVVGLLIIVILSVIAFRGNANNAEAEYVTVTRGSISEEVLLSGTVKPMESVDLAFEKSGTVSSIYKKAGDMVYSGQIIVSLENGTEQAALETAEADLESAKARFEELSKGSRPEEILVKESELAKSNQDLKNFYSSIPAFINDAYNKADSAVNKQSDPIFSNDQTSNPDLTFNVSNQQQKNDAVSARLAVTLTLEKFRTLNDSVLSQEKSQEEMDEALQEVRTYLLNVQSFLVKVSSALNSAINVAEATIATYKDNVATGRANVNTAIQSITGTIDDISSQKIAVEKIKRELEVLKLGSTAEVLSQQRSAIMKAEANVRSASSNLRKTIIRSPIDGILSKQDAKVGELASAGTSLVSVISKNLFKIEANLPEADLAKTAIGNSAIVTLDSYGNTVIFDAKIISMDPAETVIDGVSTYKTTFSLINPAQPVRSGMTANITIKTSEKVGVLILPQRAVTSSDKGRIVNVATEDGTEERIVTTGARGSDGMLEIVSGLNEGDIVALPGKK</sequence>
<dbReference type="SUPFAM" id="SSF111369">
    <property type="entry name" value="HlyD-like secretion proteins"/>
    <property type="match status" value="2"/>
</dbReference>
<reference evidence="6 7" key="1">
    <citation type="journal article" date="2016" name="Nat. Commun.">
        <title>Thousands of microbial genomes shed light on interconnected biogeochemical processes in an aquifer system.</title>
        <authorList>
            <person name="Anantharaman K."/>
            <person name="Brown C.T."/>
            <person name="Hug L.A."/>
            <person name="Sharon I."/>
            <person name="Castelle C.J."/>
            <person name="Probst A.J."/>
            <person name="Thomas B.C."/>
            <person name="Singh A."/>
            <person name="Wilkins M.J."/>
            <person name="Karaoz U."/>
            <person name="Brodie E.L."/>
            <person name="Williams K.H."/>
            <person name="Hubbard S.S."/>
            <person name="Banfield J.F."/>
        </authorList>
    </citation>
    <scope>NUCLEOTIDE SEQUENCE [LARGE SCALE GENOMIC DNA]</scope>
</reference>
<comment type="subcellular location">
    <subcellularLocation>
        <location evidence="1">Cell envelope</location>
    </subcellularLocation>
</comment>
<dbReference type="PRINTS" id="PR01490">
    <property type="entry name" value="RTXTOXIND"/>
</dbReference>